<dbReference type="Gene3D" id="3.80.10.10">
    <property type="entry name" value="Ribonuclease Inhibitor"/>
    <property type="match status" value="1"/>
</dbReference>
<keyword evidence="12" id="KW-0677">Repeat</keyword>
<dbReference type="InterPro" id="IPR032675">
    <property type="entry name" value="LRR_dom_sf"/>
</dbReference>
<dbReference type="SMART" id="SM00369">
    <property type="entry name" value="LRR_TYP"/>
    <property type="match status" value="5"/>
</dbReference>
<evidence type="ECO:0000256" key="12">
    <source>
        <dbReference type="ARBA" id="ARBA00022737"/>
    </source>
</evidence>
<dbReference type="AlphaFoldDB" id="A0A7L1GXD4"/>
<dbReference type="OrthoDB" id="676979at2759"/>
<dbReference type="GO" id="GO:0046696">
    <property type="term" value="C:lipopolysaccharide receptor complex"/>
    <property type="evidence" value="ECO:0007669"/>
    <property type="project" value="TreeGrafter"/>
</dbReference>
<keyword evidence="13" id="KW-0391">Immunity</keyword>
<dbReference type="InterPro" id="IPR003591">
    <property type="entry name" value="Leu-rich_rpt_typical-subtyp"/>
</dbReference>
<dbReference type="PANTHER" id="PTHR10630">
    <property type="entry name" value="MONOCYTE DIFFERENTIATION ANTIGEN CD14"/>
    <property type="match status" value="1"/>
</dbReference>
<evidence type="ECO:0000256" key="2">
    <source>
        <dbReference type="ARBA" id="ARBA00004555"/>
    </source>
</evidence>
<keyword evidence="23" id="KW-1185">Reference proteome</keyword>
<evidence type="ECO:0000256" key="19">
    <source>
        <dbReference type="ARBA" id="ARBA00023288"/>
    </source>
</evidence>
<dbReference type="GO" id="GO:0045121">
    <property type="term" value="C:membrane raft"/>
    <property type="evidence" value="ECO:0007669"/>
    <property type="project" value="UniProtKB-SubCell"/>
</dbReference>
<keyword evidence="18" id="KW-0395">Inflammatory response</keyword>
<keyword evidence="17" id="KW-0325">Glycoprotein</keyword>
<evidence type="ECO:0000256" key="20">
    <source>
        <dbReference type="ARBA" id="ARBA00031013"/>
    </source>
</evidence>
<keyword evidence="19" id="KW-0449">Lipoprotein</keyword>
<gene>
    <name evidence="22" type="primary">Tlr2</name>
    <name evidence="22" type="ORF">INDMAC_R14463</name>
</gene>
<evidence type="ECO:0000256" key="17">
    <source>
        <dbReference type="ARBA" id="ARBA00023180"/>
    </source>
</evidence>
<evidence type="ECO:0000256" key="13">
    <source>
        <dbReference type="ARBA" id="ARBA00022859"/>
    </source>
</evidence>
<dbReference type="GO" id="GO:0001530">
    <property type="term" value="F:lipopolysaccharide binding"/>
    <property type="evidence" value="ECO:0007669"/>
    <property type="project" value="TreeGrafter"/>
</dbReference>
<comment type="subcellular location">
    <subcellularLocation>
        <location evidence="3">Cell membrane</location>
        <topology evidence="3">Lipid-anchor</topology>
        <topology evidence="3">GPI-anchor</topology>
    </subcellularLocation>
    <subcellularLocation>
        <location evidence="2">Golgi apparatus</location>
    </subcellularLocation>
    <subcellularLocation>
        <location evidence="1">Membrane raft</location>
    </subcellularLocation>
    <subcellularLocation>
        <location evidence="4">Secreted</location>
    </subcellularLocation>
</comment>
<dbReference type="Pfam" id="PF13516">
    <property type="entry name" value="LRR_6"/>
    <property type="match status" value="1"/>
</dbReference>
<dbReference type="EMBL" id="VXBD01014102">
    <property type="protein sequence ID" value="NXN18567.1"/>
    <property type="molecule type" value="Genomic_DNA"/>
</dbReference>
<evidence type="ECO:0000256" key="16">
    <source>
        <dbReference type="ARBA" id="ARBA00023157"/>
    </source>
</evidence>
<dbReference type="GO" id="GO:0006954">
    <property type="term" value="P:inflammatory response"/>
    <property type="evidence" value="ECO:0007669"/>
    <property type="project" value="UniProtKB-KW"/>
</dbReference>
<evidence type="ECO:0000313" key="23">
    <source>
        <dbReference type="Proteomes" id="UP000557230"/>
    </source>
</evidence>
<comment type="caution">
    <text evidence="22">The sequence shown here is derived from an EMBL/GenBank/DDBJ whole genome shotgun (WGS) entry which is preliminary data.</text>
</comment>
<keyword evidence="8" id="KW-0399">Innate immunity</keyword>
<keyword evidence="15" id="KW-0472">Membrane</keyword>
<keyword evidence="7" id="KW-0964">Secreted</keyword>
<feature type="non-terminal residue" evidence="22">
    <location>
        <position position="429"/>
    </location>
</feature>
<dbReference type="Proteomes" id="UP000557230">
    <property type="component" value="Unassembled WGS sequence"/>
</dbReference>
<evidence type="ECO:0000256" key="14">
    <source>
        <dbReference type="ARBA" id="ARBA00023034"/>
    </source>
</evidence>
<evidence type="ECO:0000313" key="22">
    <source>
        <dbReference type="EMBL" id="NXN18567.1"/>
    </source>
</evidence>
<protein>
    <recommendedName>
        <fullName evidence="5">Monocyte differentiation antigen CD14</fullName>
    </recommendedName>
    <alternativeName>
        <fullName evidence="20">Myeloid cell-specific leucine-rich glycoprotein</fullName>
    </alternativeName>
</protein>
<evidence type="ECO:0000256" key="21">
    <source>
        <dbReference type="SAM" id="SignalP"/>
    </source>
</evidence>
<evidence type="ECO:0000256" key="4">
    <source>
        <dbReference type="ARBA" id="ARBA00004613"/>
    </source>
</evidence>
<organism evidence="22 23">
    <name type="scientific">Indicator maculatus</name>
    <name type="common">spotted honeyguide</name>
    <dbReference type="NCBI Taxonomy" id="545262"/>
    <lineage>
        <taxon>Eukaryota</taxon>
        <taxon>Metazoa</taxon>
        <taxon>Chordata</taxon>
        <taxon>Craniata</taxon>
        <taxon>Vertebrata</taxon>
        <taxon>Euteleostomi</taxon>
        <taxon>Archelosauria</taxon>
        <taxon>Archosauria</taxon>
        <taxon>Dinosauria</taxon>
        <taxon>Saurischia</taxon>
        <taxon>Theropoda</taxon>
        <taxon>Coelurosauria</taxon>
        <taxon>Aves</taxon>
        <taxon>Neognathae</taxon>
        <taxon>Neoaves</taxon>
        <taxon>Telluraves</taxon>
        <taxon>Coraciimorphae</taxon>
        <taxon>Piciformes</taxon>
        <taxon>Indicatoridae</taxon>
        <taxon>Indicator</taxon>
    </lineage>
</organism>
<evidence type="ECO:0000256" key="6">
    <source>
        <dbReference type="ARBA" id="ARBA00022475"/>
    </source>
</evidence>
<dbReference type="InterPro" id="IPR001611">
    <property type="entry name" value="Leu-rich_rpt"/>
</dbReference>
<keyword evidence="9" id="KW-0433">Leucine-rich repeat</keyword>
<feature type="signal peptide" evidence="21">
    <location>
        <begin position="1"/>
        <end position="16"/>
    </location>
</feature>
<dbReference type="PROSITE" id="PS51450">
    <property type="entry name" value="LRR"/>
    <property type="match status" value="1"/>
</dbReference>
<keyword evidence="6" id="KW-1003">Cell membrane</keyword>
<evidence type="ECO:0000256" key="5">
    <source>
        <dbReference type="ARBA" id="ARBA00020237"/>
    </source>
</evidence>
<dbReference type="GO" id="GO:0045087">
    <property type="term" value="P:innate immune response"/>
    <property type="evidence" value="ECO:0007669"/>
    <property type="project" value="UniProtKB-KW"/>
</dbReference>
<evidence type="ECO:0000256" key="3">
    <source>
        <dbReference type="ARBA" id="ARBA00004609"/>
    </source>
</evidence>
<evidence type="ECO:0000256" key="10">
    <source>
        <dbReference type="ARBA" id="ARBA00022622"/>
    </source>
</evidence>
<keyword evidence="10" id="KW-0336">GPI-anchor</keyword>
<dbReference type="GO" id="GO:0005576">
    <property type="term" value="C:extracellular region"/>
    <property type="evidence" value="ECO:0007669"/>
    <property type="project" value="UniProtKB-SubCell"/>
</dbReference>
<proteinExistence type="predicted"/>
<dbReference type="GO" id="GO:0034142">
    <property type="term" value="P:toll-like receptor 4 signaling pathway"/>
    <property type="evidence" value="ECO:0007669"/>
    <property type="project" value="TreeGrafter"/>
</dbReference>
<dbReference type="GO" id="GO:0001819">
    <property type="term" value="P:positive regulation of cytokine production"/>
    <property type="evidence" value="ECO:0007669"/>
    <property type="project" value="TreeGrafter"/>
</dbReference>
<dbReference type="GO" id="GO:0009897">
    <property type="term" value="C:external side of plasma membrane"/>
    <property type="evidence" value="ECO:0007669"/>
    <property type="project" value="TreeGrafter"/>
</dbReference>
<evidence type="ECO:0000256" key="9">
    <source>
        <dbReference type="ARBA" id="ARBA00022614"/>
    </source>
</evidence>
<name>A0A7L1GXD4_9PICI</name>
<keyword evidence="14" id="KW-0333">Golgi apparatus</keyword>
<dbReference type="Pfam" id="PF00560">
    <property type="entry name" value="LRR_1"/>
    <property type="match status" value="1"/>
</dbReference>
<dbReference type="PANTHER" id="PTHR10630:SF3">
    <property type="entry name" value="MONOCYTE DIFFERENTIATION ANTIGEN CD14"/>
    <property type="match status" value="1"/>
</dbReference>
<evidence type="ECO:0000256" key="15">
    <source>
        <dbReference type="ARBA" id="ARBA00023136"/>
    </source>
</evidence>
<dbReference type="InterPro" id="IPR016337">
    <property type="entry name" value="Monocyte_diff_Ag_CD14"/>
</dbReference>
<dbReference type="GO" id="GO:0005794">
    <property type="term" value="C:Golgi apparatus"/>
    <property type="evidence" value="ECO:0007669"/>
    <property type="project" value="UniProtKB-SubCell"/>
</dbReference>
<keyword evidence="11 21" id="KW-0732">Signal</keyword>
<evidence type="ECO:0000256" key="11">
    <source>
        <dbReference type="ARBA" id="ARBA00022729"/>
    </source>
</evidence>
<evidence type="ECO:0000256" key="8">
    <source>
        <dbReference type="ARBA" id="ARBA00022588"/>
    </source>
</evidence>
<sequence length="429" mass="46662">MQVAVVLLLGLLQAEGRCFFNRTQEHCTCYNLSEESSGSIIQCLPATVVEFWGGELQRYVALPFTDLDPSIIDMLSSLGIRKIVFGDLLVPEVLLARVLRFFSYTQVQELAFERCTFEGQGDWQQMAGWELPILSLRFHQVSSAPLAGREQELRSLSRWLGALQELSVTGCSVASLPCAVGSLFTALRSLDVAHNSLGDESLGSAFCPGAFPRLQALSLRHNHLRSYHAVCQSLQLLPELQHLDLSHNKLLAAPTSSCQWPQSLRSFNLSSTGLDEVPTALPRSLEVLDMSHNHLRAVDLSLGSLKKLFLSHNLLQAAPPLEQCPLLDTLTLGNNWVRERPWDEVKQLREVAAPGNPYDCSCSSAGGLQALAGRGQLGQGWPQDYVCQAPPGYQGTPVAAVPVSVLRCHPAAVIVPPCLILALLGAGAA</sequence>
<evidence type="ECO:0000256" key="1">
    <source>
        <dbReference type="ARBA" id="ARBA00004285"/>
    </source>
</evidence>
<feature type="non-terminal residue" evidence="22">
    <location>
        <position position="1"/>
    </location>
</feature>
<evidence type="ECO:0000256" key="7">
    <source>
        <dbReference type="ARBA" id="ARBA00022525"/>
    </source>
</evidence>
<reference evidence="22 23" key="1">
    <citation type="submission" date="2019-09" db="EMBL/GenBank/DDBJ databases">
        <title>Bird 10,000 Genomes (B10K) Project - Family phase.</title>
        <authorList>
            <person name="Zhang G."/>
        </authorList>
    </citation>
    <scope>NUCLEOTIDE SEQUENCE [LARGE SCALE GENOMIC DNA]</scope>
    <source>
        <strain evidence="22">B10K-DU-001-78</strain>
        <tissue evidence="22">Muscle</tissue>
    </source>
</reference>
<keyword evidence="16" id="KW-1015">Disulfide bond</keyword>
<dbReference type="GO" id="GO:0071222">
    <property type="term" value="P:cellular response to lipopolysaccharide"/>
    <property type="evidence" value="ECO:0007669"/>
    <property type="project" value="TreeGrafter"/>
</dbReference>
<evidence type="ECO:0000256" key="18">
    <source>
        <dbReference type="ARBA" id="ARBA00023198"/>
    </source>
</evidence>
<accession>A0A7L1GXD4</accession>
<feature type="chain" id="PRO_5029886126" description="Monocyte differentiation antigen CD14" evidence="21">
    <location>
        <begin position="17"/>
        <end position="429"/>
    </location>
</feature>
<dbReference type="SUPFAM" id="SSF52058">
    <property type="entry name" value="L domain-like"/>
    <property type="match status" value="1"/>
</dbReference>